<evidence type="ECO:0000313" key="1">
    <source>
        <dbReference type="EMBL" id="MQX11777.1"/>
    </source>
</evidence>
<name>A0A844AGV6_RHIFR</name>
<evidence type="ECO:0000313" key="2">
    <source>
        <dbReference type="Proteomes" id="UP000466694"/>
    </source>
</evidence>
<comment type="caution">
    <text evidence="1">The sequence shown here is derived from an EMBL/GenBank/DDBJ whole genome shotgun (WGS) entry which is preliminary data.</text>
</comment>
<dbReference type="RefSeq" id="WP_141322097.1">
    <property type="nucleotide sequence ID" value="NZ_BJNI01000015.1"/>
</dbReference>
<sequence>MSNVRSNINRARRMVDGRIYDNFALELQALENSIEKGVRFRDMPFRLQSDLRQALADYRAFIEETWSPSV</sequence>
<reference evidence="1 2" key="1">
    <citation type="journal article" date="2013" name="Genome Biol.">
        <title>Comparative genomics of the core and accessory genomes of 48 Sinorhizobium strains comprising five genospecies.</title>
        <authorList>
            <person name="Sugawara M."/>
            <person name="Epstein B."/>
            <person name="Badgley B.D."/>
            <person name="Unno T."/>
            <person name="Xu L."/>
            <person name="Reese J."/>
            <person name="Gyaneshwar P."/>
            <person name="Denny R."/>
            <person name="Mudge J."/>
            <person name="Bharti A.K."/>
            <person name="Farmer A.D."/>
            <person name="May G.D."/>
            <person name="Woodward J.E."/>
            <person name="Medigue C."/>
            <person name="Vallenet D."/>
            <person name="Lajus A."/>
            <person name="Rouy Z."/>
            <person name="Martinez-Vaz B."/>
            <person name="Tiffin P."/>
            <person name="Young N.D."/>
            <person name="Sadowsky M.J."/>
        </authorList>
    </citation>
    <scope>NUCLEOTIDE SEQUENCE [LARGE SCALE GENOMIC DNA]</scope>
    <source>
        <strain evidence="1 2">USDA205</strain>
    </source>
</reference>
<dbReference type="AlphaFoldDB" id="A0A844AGV6"/>
<protein>
    <submittedName>
        <fullName evidence="1">Uncharacterized protein</fullName>
    </submittedName>
</protein>
<gene>
    <name evidence="1" type="ORF">GHK48_26910</name>
</gene>
<organism evidence="1 2">
    <name type="scientific">Rhizobium fredii</name>
    <name type="common">Sinorhizobium fredii</name>
    <dbReference type="NCBI Taxonomy" id="380"/>
    <lineage>
        <taxon>Bacteria</taxon>
        <taxon>Pseudomonadati</taxon>
        <taxon>Pseudomonadota</taxon>
        <taxon>Alphaproteobacteria</taxon>
        <taxon>Hyphomicrobiales</taxon>
        <taxon>Rhizobiaceae</taxon>
        <taxon>Sinorhizobium/Ensifer group</taxon>
        <taxon>Sinorhizobium</taxon>
    </lineage>
</organism>
<proteinExistence type="predicted"/>
<dbReference type="Proteomes" id="UP000466694">
    <property type="component" value="Unassembled WGS sequence"/>
</dbReference>
<dbReference type="EMBL" id="WISZ01000197">
    <property type="protein sequence ID" value="MQX11777.1"/>
    <property type="molecule type" value="Genomic_DNA"/>
</dbReference>
<accession>A0A844AGV6</accession>